<protein>
    <recommendedName>
        <fullName evidence="1">DNA replication complex GINS protein SLD5</fullName>
    </recommendedName>
</protein>
<dbReference type="PANTHER" id="PTHR21206:SF0">
    <property type="entry name" value="DNA REPLICATION COMPLEX GINS PROTEIN SLD5"/>
    <property type="match status" value="1"/>
</dbReference>
<dbReference type="PANTHER" id="PTHR21206">
    <property type="entry name" value="SLD5 PROTEIN"/>
    <property type="match status" value="1"/>
</dbReference>
<dbReference type="SUPFAM" id="SSF160059">
    <property type="entry name" value="PriA/YqbF domain"/>
    <property type="match status" value="1"/>
</dbReference>
<comment type="similarity">
    <text evidence="1">Belongs to the GINS4/SLD5 family.</text>
</comment>
<evidence type="ECO:0000256" key="1">
    <source>
        <dbReference type="PIRNR" id="PIRNR007764"/>
    </source>
</evidence>
<evidence type="ECO:0000313" key="4">
    <source>
        <dbReference type="Proteomes" id="UP000278627"/>
    </source>
</evidence>
<organism evidence="5">
    <name type="scientific">Brugia pahangi</name>
    <name type="common">Filarial nematode worm</name>
    <dbReference type="NCBI Taxonomy" id="6280"/>
    <lineage>
        <taxon>Eukaryota</taxon>
        <taxon>Metazoa</taxon>
        <taxon>Ecdysozoa</taxon>
        <taxon>Nematoda</taxon>
        <taxon>Chromadorea</taxon>
        <taxon>Rhabditida</taxon>
        <taxon>Spirurina</taxon>
        <taxon>Spiruromorpha</taxon>
        <taxon>Filarioidea</taxon>
        <taxon>Onchocercidae</taxon>
        <taxon>Brugia</taxon>
    </lineage>
</organism>
<reference evidence="3 4" key="2">
    <citation type="submission" date="2018-11" db="EMBL/GenBank/DDBJ databases">
        <authorList>
            <consortium name="Pathogen Informatics"/>
        </authorList>
    </citation>
    <scope>NUCLEOTIDE SEQUENCE [LARGE SCALE GENOMIC DNA]</scope>
</reference>
<dbReference type="InterPro" id="IPR036224">
    <property type="entry name" value="GINS_bundle-like_dom_sf"/>
</dbReference>
<keyword evidence="4" id="KW-1185">Reference proteome</keyword>
<dbReference type="Gene3D" id="3.40.5.60">
    <property type="match status" value="1"/>
</dbReference>
<dbReference type="Pfam" id="PF16922">
    <property type="entry name" value="SLD5_C"/>
    <property type="match status" value="1"/>
</dbReference>
<dbReference type="AlphaFoldDB" id="A0A0N4TQI2"/>
<dbReference type="GO" id="GO:0000811">
    <property type="term" value="C:GINS complex"/>
    <property type="evidence" value="ECO:0007669"/>
    <property type="project" value="UniProtKB-UniRule"/>
</dbReference>
<evidence type="ECO:0000313" key="5">
    <source>
        <dbReference type="WBParaSite" id="BPAG_0001085801-mRNA-1"/>
    </source>
</evidence>
<dbReference type="SUPFAM" id="SSF158573">
    <property type="entry name" value="GINS helical bundle-like"/>
    <property type="match status" value="1"/>
</dbReference>
<dbReference type="Gene3D" id="1.20.58.1030">
    <property type="match status" value="1"/>
</dbReference>
<dbReference type="GO" id="GO:0000727">
    <property type="term" value="P:double-strand break repair via break-induced replication"/>
    <property type="evidence" value="ECO:0007669"/>
    <property type="project" value="TreeGrafter"/>
</dbReference>
<dbReference type="Proteomes" id="UP000278627">
    <property type="component" value="Unassembled WGS sequence"/>
</dbReference>
<comment type="function">
    <text evidence="1">The GINS complex plays an essential role in the initiation of DNA replication.</text>
</comment>
<evidence type="ECO:0000259" key="2">
    <source>
        <dbReference type="Pfam" id="PF16922"/>
    </source>
</evidence>
<accession>A0A0N4TQI2</accession>
<dbReference type="CDD" id="cd21692">
    <property type="entry name" value="GINS_B_Sld5"/>
    <property type="match status" value="1"/>
</dbReference>
<evidence type="ECO:0000313" key="3">
    <source>
        <dbReference type="EMBL" id="VDN92006.1"/>
    </source>
</evidence>
<proteinExistence type="inferred from homology"/>
<dbReference type="GO" id="GO:0006261">
    <property type="term" value="P:DNA-templated DNA replication"/>
    <property type="evidence" value="ECO:0007669"/>
    <property type="project" value="InterPro"/>
</dbReference>
<feature type="domain" description="DNA replication complex GINS protein SLD5 C-terminal" evidence="2">
    <location>
        <begin position="201"/>
        <end position="254"/>
    </location>
</feature>
<keyword evidence="1" id="KW-0235">DNA replication</keyword>
<sequence>MSERFSMDEGNDCNITVPAMDELRLSSLSSEIQIADTMDEIETMNDNDDESITPSQLVKEITIAWQNEICAPRLLPHIETVVDLMIDQLESMEENFSKCKDHTSLKIILHKMEVQRLAYIINEYIRARLKKIEKDVEVLQNEDIEREKTNAPRLLSSAERVFAERYELIKRHLLEANFLERIPPALQRLPTTALDMSAERVIVEVTNDQQEQVIIPEMTDMLSDRTIDLPPGSIHFIPYPSIANLLEANKVRLL</sequence>
<dbReference type="WBParaSite" id="BPAG_0001085801-mRNA-1">
    <property type="protein sequence ID" value="BPAG_0001085801-mRNA-1"/>
    <property type="gene ID" value="BPAG_0001085801"/>
</dbReference>
<dbReference type="InterPro" id="IPR008591">
    <property type="entry name" value="GINS_Sld5"/>
</dbReference>
<dbReference type="PIRSF" id="PIRSF007764">
    <property type="entry name" value="Sld5"/>
    <property type="match status" value="1"/>
</dbReference>
<dbReference type="InterPro" id="IPR038749">
    <property type="entry name" value="Sld5_GINS_A"/>
</dbReference>
<dbReference type="InterPro" id="IPR031633">
    <property type="entry name" value="SLD5_C"/>
</dbReference>
<name>A0A0N4TQI2_BRUPA</name>
<gene>
    <name evidence="3" type="ORF">BPAG_LOCUS10820</name>
</gene>
<dbReference type="CDD" id="cd11711">
    <property type="entry name" value="GINS_A_Sld5"/>
    <property type="match status" value="1"/>
</dbReference>
<comment type="subcellular location">
    <subcellularLocation>
        <location evidence="1">Nucleus</location>
    </subcellularLocation>
</comment>
<reference evidence="5" key="1">
    <citation type="submission" date="2017-02" db="UniProtKB">
        <authorList>
            <consortium name="WormBaseParasite"/>
        </authorList>
    </citation>
    <scope>IDENTIFICATION</scope>
</reference>
<dbReference type="EMBL" id="UZAD01013201">
    <property type="protein sequence ID" value="VDN92006.1"/>
    <property type="molecule type" value="Genomic_DNA"/>
</dbReference>
<dbReference type="STRING" id="6280.A0A0N4TQI2"/>
<keyword evidence="1" id="KW-0539">Nucleus</keyword>